<name>A0A543PCQ7_9ACTN</name>
<organism evidence="1 2">
    <name type="scientific">Blastococcus colisei</name>
    <dbReference type="NCBI Taxonomy" id="1564162"/>
    <lineage>
        <taxon>Bacteria</taxon>
        <taxon>Bacillati</taxon>
        <taxon>Actinomycetota</taxon>
        <taxon>Actinomycetes</taxon>
        <taxon>Geodermatophilales</taxon>
        <taxon>Geodermatophilaceae</taxon>
        <taxon>Blastococcus</taxon>
    </lineage>
</organism>
<reference evidence="1 2" key="1">
    <citation type="submission" date="2019-06" db="EMBL/GenBank/DDBJ databases">
        <title>Sequencing the genomes of 1000 actinobacteria strains.</title>
        <authorList>
            <person name="Klenk H.-P."/>
        </authorList>
    </citation>
    <scope>NUCLEOTIDE SEQUENCE [LARGE SCALE GENOMIC DNA]</scope>
    <source>
        <strain evidence="1 2">DSM 46837</strain>
    </source>
</reference>
<keyword evidence="2" id="KW-1185">Reference proteome</keyword>
<evidence type="ECO:0000313" key="2">
    <source>
        <dbReference type="Proteomes" id="UP000319865"/>
    </source>
</evidence>
<protein>
    <submittedName>
        <fullName evidence="1">Uncharacterized protein</fullName>
    </submittedName>
</protein>
<comment type="caution">
    <text evidence="1">The sequence shown here is derived from an EMBL/GenBank/DDBJ whole genome shotgun (WGS) entry which is preliminary data.</text>
</comment>
<dbReference type="AlphaFoldDB" id="A0A543PCQ7"/>
<evidence type="ECO:0000313" key="1">
    <source>
        <dbReference type="EMBL" id="TQN41865.1"/>
    </source>
</evidence>
<proteinExistence type="predicted"/>
<dbReference type="EMBL" id="VFQE01000001">
    <property type="protein sequence ID" value="TQN41865.1"/>
    <property type="molecule type" value="Genomic_DNA"/>
</dbReference>
<accession>A0A543PCQ7</accession>
<gene>
    <name evidence="1" type="ORF">FHU33_1250</name>
</gene>
<dbReference type="Proteomes" id="UP000319865">
    <property type="component" value="Unassembled WGS sequence"/>
</dbReference>
<sequence>MIGAGLAGRVAEARARAAALPVVPALCAEPIRREEREA</sequence>